<sequence>MQSTLKEPDWVGEDALAMKREATEARKARFTRRVRVPSPDERIKTRRDAYAGHLRRRTAGGPSPVRQTLRFAAESAMRKDRGGAYPELRSTLEYKGLSDEQVMKRGTNIVPGADVDTWDFFARNETPPLRPVSPWPRPPPRASTARTCKRPKPEVWRPTTAYGTLDGTLSRRPGILDDDSTRRDFEIVRPWTPFPEPDATTVEEALYLWTQSDSPDLVEFLDRIKPPTPRMRRLKTAPEKLAPAPAAAPAPAPAWELPDFDADKAFRQLLSDNQKRRVLTAIEDDPDAFDEAVVAELRAQHAPKIVEAAAPGARGRSAPSKFRDRPRAHLNTRWNPHYTPEFARTLQEDWRARDEARGVEARRRKRELIEASDWGVRLAAVEREKALAAREERRRRRLERRQKPFLVFAAGVLYAAALRRKFWLLKATDDASKRRHEAALKIARKWRNHFVWDRGPWLRRCLAHGWRLRYVVRKQRVRNAARRLKTHLREVRAQRVTPGFAVKRFLWATNRVQTAIRAFVACWAARRQVCRLRWPALEASARRRLADRALERQKLECRRQIDVAIRKSVARKRASHKPPSHRKKPAATFATKRQLRAHAKQMRGSAQCFARMDALWAVQEVNRRAPKKKLPVIESVVREECACNNVDASLLYVLSKKEINSAIDTALKKKRRCHVRNVRTLKAERRMPKGPDPKALLNDAVEAPVEDDGGEFVWPTMRLYTGDDLGDSWDLVVEGLVEKDLRARRRQLARRLSSLPDEHHIDRVATALLDDDSFLGDEVTLDADWSGNDEDSSWTGLTHSSLNTAEAEANPDLVANTDP</sequence>
<dbReference type="Proteomes" id="UP000789595">
    <property type="component" value="Unassembled WGS sequence"/>
</dbReference>
<evidence type="ECO:0000256" key="1">
    <source>
        <dbReference type="SAM" id="MobiDB-lite"/>
    </source>
</evidence>
<dbReference type="EMBL" id="CAKKNE010000002">
    <property type="protein sequence ID" value="CAH0367297.1"/>
    <property type="molecule type" value="Genomic_DNA"/>
</dbReference>
<reference evidence="2" key="1">
    <citation type="submission" date="2021-11" db="EMBL/GenBank/DDBJ databases">
        <authorList>
            <consortium name="Genoscope - CEA"/>
            <person name="William W."/>
        </authorList>
    </citation>
    <scope>NUCLEOTIDE SEQUENCE</scope>
</reference>
<feature type="region of interest" description="Disordered" evidence="1">
    <location>
        <begin position="568"/>
        <end position="587"/>
    </location>
</feature>
<name>A0A8J2WT62_9STRA</name>
<proteinExistence type="predicted"/>
<feature type="compositionally biased region" description="Basic and acidic residues" evidence="1">
    <location>
        <begin position="38"/>
        <end position="50"/>
    </location>
</feature>
<accession>A0A8J2WT62</accession>
<feature type="region of interest" description="Disordered" evidence="1">
    <location>
        <begin position="782"/>
        <end position="819"/>
    </location>
</feature>
<dbReference type="AlphaFoldDB" id="A0A8J2WT62"/>
<feature type="compositionally biased region" description="Polar residues" evidence="1">
    <location>
        <begin position="793"/>
        <end position="804"/>
    </location>
</feature>
<feature type="compositionally biased region" description="Acidic residues" evidence="1">
    <location>
        <begin position="782"/>
        <end position="792"/>
    </location>
</feature>
<evidence type="ECO:0000313" key="2">
    <source>
        <dbReference type="EMBL" id="CAH0367297.1"/>
    </source>
</evidence>
<keyword evidence="3" id="KW-1185">Reference proteome</keyword>
<organism evidence="2 3">
    <name type="scientific">Pelagomonas calceolata</name>
    <dbReference type="NCBI Taxonomy" id="35677"/>
    <lineage>
        <taxon>Eukaryota</taxon>
        <taxon>Sar</taxon>
        <taxon>Stramenopiles</taxon>
        <taxon>Ochrophyta</taxon>
        <taxon>Pelagophyceae</taxon>
        <taxon>Pelagomonadales</taxon>
        <taxon>Pelagomonadaceae</taxon>
        <taxon>Pelagomonas</taxon>
    </lineage>
</organism>
<evidence type="ECO:0000313" key="3">
    <source>
        <dbReference type="Proteomes" id="UP000789595"/>
    </source>
</evidence>
<feature type="compositionally biased region" description="Pro residues" evidence="1">
    <location>
        <begin position="129"/>
        <end position="141"/>
    </location>
</feature>
<protein>
    <submittedName>
        <fullName evidence="2">Uncharacterized protein</fullName>
    </submittedName>
</protein>
<feature type="region of interest" description="Disordered" evidence="1">
    <location>
        <begin position="129"/>
        <end position="161"/>
    </location>
</feature>
<feature type="region of interest" description="Disordered" evidence="1">
    <location>
        <begin position="33"/>
        <end position="64"/>
    </location>
</feature>
<gene>
    <name evidence="2" type="ORF">PECAL_2P03110</name>
</gene>
<feature type="compositionally biased region" description="Basic residues" evidence="1">
    <location>
        <begin position="568"/>
        <end position="585"/>
    </location>
</feature>
<comment type="caution">
    <text evidence="2">The sequence shown here is derived from an EMBL/GenBank/DDBJ whole genome shotgun (WGS) entry which is preliminary data.</text>
</comment>